<proteinExistence type="predicted"/>
<sequence length="152" mass="15050">MIALLLAAAPAPSPSPAEQLDAATVTPGIVGFLVTFAVVLAAIGLFQLMTRSLRRTARNARSQGLELSEPARVGHGFPLPVRAPEPTVPGVLDGGTPFGDTTPGHGPTPSHGVMPSRGVMPSHAPTSRTTHGGFDGGGVDSGSAGDGGGGGD</sequence>
<evidence type="ECO:0000313" key="4">
    <source>
        <dbReference type="Proteomes" id="UP000292118"/>
    </source>
</evidence>
<accession>A0A4P6F428</accession>
<evidence type="ECO:0000256" key="1">
    <source>
        <dbReference type="SAM" id="MobiDB-lite"/>
    </source>
</evidence>
<organism evidence="3 4">
    <name type="scientific">Xylanimonas protaetiae</name>
    <dbReference type="NCBI Taxonomy" id="2509457"/>
    <lineage>
        <taxon>Bacteria</taxon>
        <taxon>Bacillati</taxon>
        <taxon>Actinomycetota</taxon>
        <taxon>Actinomycetes</taxon>
        <taxon>Micrococcales</taxon>
        <taxon>Promicromonosporaceae</taxon>
        <taxon>Xylanimonas</taxon>
    </lineage>
</organism>
<feature type="compositionally biased region" description="Low complexity" evidence="1">
    <location>
        <begin position="98"/>
        <end position="112"/>
    </location>
</feature>
<evidence type="ECO:0000313" key="3">
    <source>
        <dbReference type="EMBL" id="QAY68959.1"/>
    </source>
</evidence>
<reference evidence="3 4" key="1">
    <citation type="submission" date="2019-01" db="EMBL/GenBank/DDBJ databases">
        <title>Genome sequencing of strain FW10M-9.</title>
        <authorList>
            <person name="Heo J."/>
            <person name="Kim S.-J."/>
            <person name="Kim J.-S."/>
            <person name="Hong S.-B."/>
            <person name="Kwon S.-W."/>
        </authorList>
    </citation>
    <scope>NUCLEOTIDE SEQUENCE [LARGE SCALE GENOMIC DNA]</scope>
    <source>
        <strain evidence="3 4">FW10M-9</strain>
    </source>
</reference>
<keyword evidence="2" id="KW-0812">Transmembrane</keyword>
<dbReference type="Proteomes" id="UP000292118">
    <property type="component" value="Chromosome"/>
</dbReference>
<evidence type="ECO:0000256" key="2">
    <source>
        <dbReference type="SAM" id="Phobius"/>
    </source>
</evidence>
<dbReference type="RefSeq" id="WP_129186360.1">
    <property type="nucleotide sequence ID" value="NZ_CP035493.1"/>
</dbReference>
<dbReference type="AlphaFoldDB" id="A0A4P6F428"/>
<feature type="transmembrane region" description="Helical" evidence="2">
    <location>
        <begin position="27"/>
        <end position="48"/>
    </location>
</feature>
<protein>
    <submittedName>
        <fullName evidence="3">Uncharacterized protein</fullName>
    </submittedName>
</protein>
<dbReference type="EMBL" id="CP035493">
    <property type="protein sequence ID" value="QAY68959.1"/>
    <property type="molecule type" value="Genomic_DNA"/>
</dbReference>
<feature type="region of interest" description="Disordered" evidence="1">
    <location>
        <begin position="69"/>
        <end position="152"/>
    </location>
</feature>
<feature type="compositionally biased region" description="Gly residues" evidence="1">
    <location>
        <begin position="133"/>
        <end position="152"/>
    </location>
</feature>
<keyword evidence="2" id="KW-0472">Membrane</keyword>
<name>A0A4P6F428_9MICO</name>
<dbReference type="KEGG" id="xya:ET471_01970"/>
<keyword evidence="2" id="KW-1133">Transmembrane helix</keyword>
<keyword evidence="4" id="KW-1185">Reference proteome</keyword>
<gene>
    <name evidence="3" type="ORF">ET471_01970</name>
</gene>
<dbReference type="OrthoDB" id="4966959at2"/>